<accession>A0A5C6GE43</accession>
<name>A0A5C6GE43_METRR</name>
<organism evidence="1 2">
    <name type="scientific">Metarhizium rileyi (strain RCEF 4871)</name>
    <name type="common">Nomuraea rileyi</name>
    <dbReference type="NCBI Taxonomy" id="1649241"/>
    <lineage>
        <taxon>Eukaryota</taxon>
        <taxon>Fungi</taxon>
        <taxon>Dikarya</taxon>
        <taxon>Ascomycota</taxon>
        <taxon>Pezizomycotina</taxon>
        <taxon>Sordariomycetes</taxon>
        <taxon>Hypocreomycetidae</taxon>
        <taxon>Hypocreales</taxon>
        <taxon>Clavicipitaceae</taxon>
        <taxon>Metarhizium</taxon>
    </lineage>
</organism>
<gene>
    <name evidence="1" type="ORF">ED733_004380</name>
</gene>
<protein>
    <submittedName>
        <fullName evidence="1">Uncharacterized protein</fullName>
    </submittedName>
</protein>
<sequence>MEEAVRVASVATSNVFVRHRYVVFCNKPPDLSQPQTGLSALNYNNFYRTVLPFLIRKELPVPIPEGLAKTGVTGQGEIQQMARLVGGGVVAEGVVKKDGEVDAPHDFWCRGFVAFKGRVERVGLAVVLENKGTVPGNLASLSLLL</sequence>
<dbReference type="Proteomes" id="UP000317257">
    <property type="component" value="Unassembled WGS sequence"/>
</dbReference>
<dbReference type="EMBL" id="SBHS01000005">
    <property type="protein sequence ID" value="TWU76225.1"/>
    <property type="molecule type" value="Genomic_DNA"/>
</dbReference>
<comment type="caution">
    <text evidence="1">The sequence shown here is derived from an EMBL/GenBank/DDBJ whole genome shotgun (WGS) entry which is preliminary data.</text>
</comment>
<reference evidence="2" key="1">
    <citation type="submission" date="2018-12" db="EMBL/GenBank/DDBJ databases">
        <title>The complete genome of Metarhizium rileyi, a key fungal pathogen of Lepidoptera.</title>
        <authorList>
            <person name="Binneck E."/>
            <person name="Lastra C.C.L."/>
            <person name="Sosa-Gomez D.R."/>
        </authorList>
    </citation>
    <scope>NUCLEOTIDE SEQUENCE [LARGE SCALE GENOMIC DNA]</scope>
    <source>
        <strain evidence="2">Cep018-CH2</strain>
    </source>
</reference>
<evidence type="ECO:0000313" key="2">
    <source>
        <dbReference type="Proteomes" id="UP000317257"/>
    </source>
</evidence>
<dbReference type="AlphaFoldDB" id="A0A5C6GE43"/>
<evidence type="ECO:0000313" key="1">
    <source>
        <dbReference type="EMBL" id="TWU76225.1"/>
    </source>
</evidence>
<proteinExistence type="predicted"/>